<accession>A0A4P6Q8P0</accession>
<dbReference type="EMBL" id="CP036455">
    <property type="protein sequence ID" value="QBI55484.1"/>
    <property type="molecule type" value="Genomic_DNA"/>
</dbReference>
<sequence precursor="true">MEGRGLVDRGVRRLRTVKRFPAAVCLATAAAILASATVPAYADGVDLLGKADCSGSACEISARSERPGQSGTAPGGDGSSSASSGSVPLEPESRCSEPENGRAHCTTTLTVPAAGGRNGVDVAALAEQARARLELPETDIGSSPPMGGMMVVQFPVWLWIEKDQWEPRTAEVSVAGGSASVTATPREVVWDMGDGNDVTCAGPGTVYDSAVHSPGAESPDCGYSYTLSSKNRPGATDTVTATIVWDVAWETSSGQGGELEAMETSASRRVEVVEVHSLVVDG</sequence>
<keyword evidence="4" id="KW-1185">Reference proteome</keyword>
<proteinExistence type="predicted"/>
<protein>
    <recommendedName>
        <fullName evidence="5">PKD domain-containing protein</fullName>
    </recommendedName>
</protein>
<evidence type="ECO:0008006" key="5">
    <source>
        <dbReference type="Google" id="ProtNLM"/>
    </source>
</evidence>
<dbReference type="KEGG" id="strr:EKD16_18600"/>
<dbReference type="Proteomes" id="UP000292235">
    <property type="component" value="Chromosome"/>
</dbReference>
<evidence type="ECO:0000313" key="3">
    <source>
        <dbReference type="EMBL" id="QBI55484.1"/>
    </source>
</evidence>
<reference evidence="3 4" key="1">
    <citation type="submission" date="2019-02" db="EMBL/GenBank/DDBJ databases">
        <authorList>
            <person name="Khodamoradi S."/>
            <person name="Hahnke R.L."/>
            <person name="Kaempfer P."/>
            <person name="Schumann P."/>
            <person name="Rohde M."/>
            <person name="Steinert M."/>
            <person name="Luzhetskyy A."/>
            <person name="Wink J."/>
            <person name="Ruckert C."/>
        </authorList>
    </citation>
    <scope>NUCLEOTIDE SEQUENCE [LARGE SCALE GENOMIC DNA]</scope>
    <source>
        <strain evidence="3 4">M2</strain>
    </source>
</reference>
<evidence type="ECO:0000256" key="1">
    <source>
        <dbReference type="SAM" id="MobiDB-lite"/>
    </source>
</evidence>
<feature type="region of interest" description="Disordered" evidence="1">
    <location>
        <begin position="61"/>
        <end position="103"/>
    </location>
</feature>
<gene>
    <name evidence="3" type="ORF">EKD16_18600</name>
</gene>
<evidence type="ECO:0000313" key="4">
    <source>
        <dbReference type="Proteomes" id="UP000292235"/>
    </source>
</evidence>
<name>A0A4P6Q8P0_9ACTN</name>
<organism evidence="3 4">
    <name type="scientific">Streptomonospora litoralis</name>
    <dbReference type="NCBI Taxonomy" id="2498135"/>
    <lineage>
        <taxon>Bacteria</taxon>
        <taxon>Bacillati</taxon>
        <taxon>Actinomycetota</taxon>
        <taxon>Actinomycetes</taxon>
        <taxon>Streptosporangiales</taxon>
        <taxon>Nocardiopsidaceae</taxon>
        <taxon>Streptomonospora</taxon>
    </lineage>
</organism>
<feature type="chain" id="PRO_5020290044" description="PKD domain-containing protein" evidence="2">
    <location>
        <begin position="43"/>
        <end position="282"/>
    </location>
</feature>
<evidence type="ECO:0000256" key="2">
    <source>
        <dbReference type="SAM" id="SignalP"/>
    </source>
</evidence>
<dbReference type="AlphaFoldDB" id="A0A4P6Q8P0"/>
<feature type="signal peptide" evidence="2">
    <location>
        <begin position="1"/>
        <end position="42"/>
    </location>
</feature>
<feature type="compositionally biased region" description="Basic and acidic residues" evidence="1">
    <location>
        <begin position="91"/>
        <end position="102"/>
    </location>
</feature>
<keyword evidence="2" id="KW-0732">Signal</keyword>